<keyword evidence="3" id="KW-1185">Reference proteome</keyword>
<dbReference type="PANTHER" id="PTHR34846">
    <property type="entry name" value="4-CARBOXYMUCONOLACTONE DECARBOXYLASE FAMILY PROTEIN (AFU_ORTHOLOGUE AFUA_6G11590)"/>
    <property type="match status" value="1"/>
</dbReference>
<reference evidence="2 3" key="1">
    <citation type="submission" date="2016-10" db="EMBL/GenBank/DDBJ databases">
        <authorList>
            <person name="de Groot N.N."/>
        </authorList>
    </citation>
    <scope>NUCLEOTIDE SEQUENCE [LARGE SCALE GENOMIC DNA]</scope>
    <source>
        <strain evidence="2 3">DSM 19981</strain>
    </source>
</reference>
<accession>A0A1I4E6A4</accession>
<evidence type="ECO:0000259" key="1">
    <source>
        <dbReference type="Pfam" id="PF02627"/>
    </source>
</evidence>
<protein>
    <submittedName>
        <fullName evidence="2">Alkylhydroperoxidase family enzyme, contains CxxC motif</fullName>
    </submittedName>
</protein>
<dbReference type="RefSeq" id="WP_092962659.1">
    <property type="nucleotide sequence ID" value="NZ_FOSQ01000014.1"/>
</dbReference>
<dbReference type="SUPFAM" id="SSF69118">
    <property type="entry name" value="AhpD-like"/>
    <property type="match status" value="1"/>
</dbReference>
<dbReference type="PANTHER" id="PTHR34846:SF11">
    <property type="entry name" value="4-CARBOXYMUCONOLACTONE DECARBOXYLASE FAMILY PROTEIN (AFU_ORTHOLOGUE AFUA_6G11590)"/>
    <property type="match status" value="1"/>
</dbReference>
<feature type="domain" description="Carboxymuconolactone decarboxylase-like" evidence="1">
    <location>
        <begin position="34"/>
        <end position="96"/>
    </location>
</feature>
<dbReference type="Proteomes" id="UP000199473">
    <property type="component" value="Unassembled WGS sequence"/>
</dbReference>
<dbReference type="Pfam" id="PF02627">
    <property type="entry name" value="CMD"/>
    <property type="match status" value="1"/>
</dbReference>
<dbReference type="InterPro" id="IPR003779">
    <property type="entry name" value="CMD-like"/>
</dbReference>
<dbReference type="GO" id="GO:0051920">
    <property type="term" value="F:peroxiredoxin activity"/>
    <property type="evidence" value="ECO:0007669"/>
    <property type="project" value="InterPro"/>
</dbReference>
<sequence length="182" mass="20255">MARLPYLTRADLPEQDQDLLKRDIALNRLLSHSPGLARAFTGLAMHIRHASRLDARLRELAILQIGWLARSPYEWSHHVRISQDFGCTEADIRAIGVETAGGDSALEPLAKLVLQGAREMWDGPAMSTATFDALRPHFDAEALVELTLIIATYCGLVRFLGTMEIDVEPDYMPYLLAHPLPA</sequence>
<keyword evidence="2" id="KW-0575">Peroxidase</keyword>
<keyword evidence="2" id="KW-0560">Oxidoreductase</keyword>
<dbReference type="InterPro" id="IPR029032">
    <property type="entry name" value="AhpD-like"/>
</dbReference>
<dbReference type="OrthoDB" id="4704294at2"/>
<dbReference type="EMBL" id="FOSQ01000014">
    <property type="protein sequence ID" value="SFL01292.1"/>
    <property type="molecule type" value="Genomic_DNA"/>
</dbReference>
<name>A0A1I4E6A4_9PROT</name>
<dbReference type="STRING" id="1123062.SAMN02745775_11490"/>
<proteinExistence type="predicted"/>
<dbReference type="Gene3D" id="1.20.1290.10">
    <property type="entry name" value="AhpD-like"/>
    <property type="match status" value="1"/>
</dbReference>
<evidence type="ECO:0000313" key="3">
    <source>
        <dbReference type="Proteomes" id="UP000199473"/>
    </source>
</evidence>
<dbReference type="AlphaFoldDB" id="A0A1I4E6A4"/>
<organism evidence="2 3">
    <name type="scientific">Falsiroseomonas stagni DSM 19981</name>
    <dbReference type="NCBI Taxonomy" id="1123062"/>
    <lineage>
        <taxon>Bacteria</taxon>
        <taxon>Pseudomonadati</taxon>
        <taxon>Pseudomonadota</taxon>
        <taxon>Alphaproteobacteria</taxon>
        <taxon>Acetobacterales</taxon>
        <taxon>Roseomonadaceae</taxon>
        <taxon>Falsiroseomonas</taxon>
    </lineage>
</organism>
<evidence type="ECO:0000313" key="2">
    <source>
        <dbReference type="EMBL" id="SFL01292.1"/>
    </source>
</evidence>
<gene>
    <name evidence="2" type="ORF">SAMN02745775_11490</name>
</gene>